<dbReference type="Proteomes" id="UP000324209">
    <property type="component" value="Chromosome"/>
</dbReference>
<dbReference type="PIRSF" id="PIRSF010631">
    <property type="entry name" value="A-rhamnsds"/>
    <property type="match status" value="1"/>
</dbReference>
<dbReference type="InterPro" id="IPR013737">
    <property type="entry name" value="Bac_rhamnosid_N"/>
</dbReference>
<dbReference type="PANTHER" id="PTHR33307:SF6">
    <property type="entry name" value="ALPHA-RHAMNOSIDASE (EUROFUNG)-RELATED"/>
    <property type="match status" value="1"/>
</dbReference>
<comment type="catalytic activity">
    <reaction evidence="1">
        <text>Hydrolysis of terminal non-reducing alpha-L-rhamnose residues in alpha-L-rhamnosides.</text>
        <dbReference type="EC" id="3.2.1.40"/>
    </reaction>
</comment>
<dbReference type="Pfam" id="PF08531">
    <property type="entry name" value="Bac_rhamnosid_N"/>
    <property type="match status" value="1"/>
</dbReference>
<dbReference type="OrthoDB" id="9761045at2"/>
<evidence type="ECO:0000313" key="9">
    <source>
        <dbReference type="Proteomes" id="UP000324209"/>
    </source>
</evidence>
<dbReference type="KEGG" id="ock:EXM22_09080"/>
<dbReference type="SUPFAM" id="SSF48208">
    <property type="entry name" value="Six-hairpin glycosidases"/>
    <property type="match status" value="1"/>
</dbReference>
<evidence type="ECO:0000259" key="4">
    <source>
        <dbReference type="Pfam" id="PF05592"/>
    </source>
</evidence>
<keyword evidence="9" id="KW-1185">Reference proteome</keyword>
<feature type="domain" description="Alpha-L-rhamnosidase concanavalin-like" evidence="4">
    <location>
        <begin position="330"/>
        <end position="428"/>
    </location>
</feature>
<dbReference type="InterPro" id="IPR035396">
    <property type="entry name" value="Bac_rhamnosid6H"/>
</dbReference>
<gene>
    <name evidence="8" type="ORF">EXM22_09080</name>
</gene>
<dbReference type="InterPro" id="IPR012341">
    <property type="entry name" value="6hp_glycosidase-like_sf"/>
</dbReference>
<evidence type="ECO:0000256" key="1">
    <source>
        <dbReference type="ARBA" id="ARBA00001445"/>
    </source>
</evidence>
<sequence length="876" mass="99396">MKSSWKKKQKENKMLKISPIKCENLKNPIGLDSEIPRFSWVIESSHKNVIQKSYELETSTDEEFQNKIWKSGVVESSQSQYVDYKGPQLSAVTRYWVRVRITDTAGRTSSWSPTAFFETSLMNHGVWKAPFISSGEDKDPAKSSGWLFKKTVSVKEGLASARLYATALGVYEASVNGNRIGDQQMAPGWTNYSKRLLYQCYDITETLQEGENQIVAHVGAGWYKGDLAGWVGKRCIYGNRNAITMQILLVYKDKSQEWIMTDESWKTAKSPVISSEIYHGEEYDARREGHASWTMAERVPTAESIQITAQDGPLTLPQEILKPKEILVDKKGRSILDFGQNMTGVVRFKVRGKAGDRVKLKHAEILSPPGEFYTENLRSARQEILYTLKGEGTESYQPRFSFQGFRYVLVEEYPGQIQADNFEAIVLHSQMKKSGEFECSHPLLNQLHHNILWGMKGNFFDIPTDCPQRDERLGWTGDAQVFISTACTLMDTSGFFTKWLRDMRSEQNEKGGIPHVIPDVLQNASSQDDLLKGDHSATGWADAMTICPWEIYSQYGDRRILEENYDAMKSWVSYMRREARDEVIWDSGFHFGDWVALDAKEGSYFGATPNDLTATVFYANSVHIMIKTAKVLGFEDDLKEYSALYKRIVTAFQNEFFTNTGRLAVNTQTAHVLALYFNLAPKPFIRRTVDTLVRLLEAEDDHLLTGFLGTPYLCAALSRNGRLDKAYKLLLQEDYPSWLYQVKQGATTIWEHWDGLKPDGSLWSPDMNSFNHYAYGSVGYWMYTAVAGLSLDEDDPGYKTILFKPQPGGGLTRAQASQMTPYGKASISWEIKVKTYICTLVIPANAKGRLLLPGQEEWKELGSGEYTFQLDLPSSF</sequence>
<dbReference type="AlphaFoldDB" id="A0A5C1QPT4"/>
<dbReference type="InterPro" id="IPR013783">
    <property type="entry name" value="Ig-like_fold"/>
</dbReference>
<keyword evidence="3" id="KW-0378">Hydrolase</keyword>
<dbReference type="EMBL" id="CP036150">
    <property type="protein sequence ID" value="QEN08132.1"/>
    <property type="molecule type" value="Genomic_DNA"/>
</dbReference>
<evidence type="ECO:0000313" key="8">
    <source>
        <dbReference type="EMBL" id="QEN08132.1"/>
    </source>
</evidence>
<dbReference type="EC" id="3.2.1.40" evidence="2"/>
<dbReference type="Pfam" id="PF05592">
    <property type="entry name" value="Bac_rhamnosid"/>
    <property type="match status" value="1"/>
</dbReference>
<evidence type="ECO:0000259" key="7">
    <source>
        <dbReference type="Pfam" id="PF17390"/>
    </source>
</evidence>
<dbReference type="Pfam" id="PF25788">
    <property type="entry name" value="Ig_Rha78A_N"/>
    <property type="match status" value="1"/>
</dbReference>
<evidence type="ECO:0000256" key="3">
    <source>
        <dbReference type="ARBA" id="ARBA00022801"/>
    </source>
</evidence>
<dbReference type="GO" id="GO:0030596">
    <property type="term" value="F:alpha-L-rhamnosidase activity"/>
    <property type="evidence" value="ECO:0007669"/>
    <property type="project" value="UniProtKB-EC"/>
</dbReference>
<reference evidence="8 9" key="1">
    <citation type="submission" date="2019-02" db="EMBL/GenBank/DDBJ databases">
        <title>Complete Genome Sequence and Methylome Analysis of free living Spirochaetas.</title>
        <authorList>
            <person name="Fomenkov A."/>
            <person name="Dubinina G."/>
            <person name="Leshcheva N."/>
            <person name="Mikheeva N."/>
            <person name="Grabovich M."/>
            <person name="Vincze T."/>
            <person name="Roberts R.J."/>
        </authorList>
    </citation>
    <scope>NUCLEOTIDE SEQUENCE [LARGE SCALE GENOMIC DNA]</scope>
    <source>
        <strain evidence="8 9">K2</strain>
    </source>
</reference>
<name>A0A5C1QPT4_9SPIO</name>
<dbReference type="GO" id="GO:0005975">
    <property type="term" value="P:carbohydrate metabolic process"/>
    <property type="evidence" value="ECO:0007669"/>
    <property type="project" value="InterPro"/>
</dbReference>
<dbReference type="Pfam" id="PF17390">
    <property type="entry name" value="Bac_rhamnosid_C"/>
    <property type="match status" value="1"/>
</dbReference>
<proteinExistence type="predicted"/>
<dbReference type="InterPro" id="IPR016007">
    <property type="entry name" value="Alpha_rhamnosid"/>
</dbReference>
<dbReference type="Gene3D" id="2.60.420.10">
    <property type="entry name" value="Maltose phosphorylase, domain 3"/>
    <property type="match status" value="1"/>
</dbReference>
<dbReference type="InterPro" id="IPR035398">
    <property type="entry name" value="Bac_rhamnosid_C"/>
</dbReference>
<dbReference type="InterPro" id="IPR008928">
    <property type="entry name" value="6-hairpin_glycosidase_sf"/>
</dbReference>
<dbReference type="Gene3D" id="2.60.120.260">
    <property type="entry name" value="Galactose-binding domain-like"/>
    <property type="match status" value="2"/>
</dbReference>
<feature type="domain" description="Alpha-L-rhamnosidase C-terminal" evidence="7">
    <location>
        <begin position="792"/>
        <end position="860"/>
    </location>
</feature>
<dbReference type="InterPro" id="IPR008902">
    <property type="entry name" value="Rhamnosid_concanavalin"/>
</dbReference>
<feature type="domain" description="Alpha-L-rhamnosidase six-hairpin glycosidase" evidence="6">
    <location>
        <begin position="433"/>
        <end position="786"/>
    </location>
</feature>
<dbReference type="Gene3D" id="1.50.10.10">
    <property type="match status" value="1"/>
</dbReference>
<accession>A0A5C1QPT4</accession>
<evidence type="ECO:0000259" key="5">
    <source>
        <dbReference type="Pfam" id="PF08531"/>
    </source>
</evidence>
<evidence type="ECO:0000259" key="6">
    <source>
        <dbReference type="Pfam" id="PF17389"/>
    </source>
</evidence>
<dbReference type="Pfam" id="PF17389">
    <property type="entry name" value="Bac_rhamnosid6H"/>
    <property type="match status" value="1"/>
</dbReference>
<organism evidence="8 9">
    <name type="scientific">Oceanispirochaeta crateris</name>
    <dbReference type="NCBI Taxonomy" id="2518645"/>
    <lineage>
        <taxon>Bacteria</taxon>
        <taxon>Pseudomonadati</taxon>
        <taxon>Spirochaetota</taxon>
        <taxon>Spirochaetia</taxon>
        <taxon>Spirochaetales</taxon>
        <taxon>Spirochaetaceae</taxon>
        <taxon>Oceanispirochaeta</taxon>
    </lineage>
</organism>
<dbReference type="Gene3D" id="2.60.40.10">
    <property type="entry name" value="Immunoglobulins"/>
    <property type="match status" value="1"/>
</dbReference>
<evidence type="ECO:0000256" key="2">
    <source>
        <dbReference type="ARBA" id="ARBA00012652"/>
    </source>
</evidence>
<feature type="domain" description="Bacterial alpha-L-rhamnosidase N-terminal" evidence="5">
    <location>
        <begin position="158"/>
        <end position="295"/>
    </location>
</feature>
<protein>
    <recommendedName>
        <fullName evidence="2">alpha-L-rhamnosidase</fullName>
        <ecNumber evidence="2">3.2.1.40</ecNumber>
    </recommendedName>
</protein>
<dbReference type="PANTHER" id="PTHR33307">
    <property type="entry name" value="ALPHA-RHAMNOSIDASE (EUROFUNG)"/>
    <property type="match status" value="1"/>
</dbReference>